<comment type="caution">
    <text evidence="1">The sequence shown here is derived from an EMBL/GenBank/DDBJ whole genome shotgun (WGS) entry which is preliminary data.</text>
</comment>
<reference evidence="1" key="1">
    <citation type="submission" date="2018-11" db="EMBL/GenBank/DDBJ databases">
        <authorList>
            <consortium name="Pathogen Informatics"/>
        </authorList>
    </citation>
    <scope>NUCLEOTIDE SEQUENCE</scope>
</reference>
<name>A0A3S5FGD5_9PLAT</name>
<dbReference type="AlphaFoldDB" id="A0A3S5FGD5"/>
<dbReference type="EMBL" id="CAAALY010255100">
    <property type="protein sequence ID" value="VEL37476.1"/>
    <property type="molecule type" value="Genomic_DNA"/>
</dbReference>
<evidence type="ECO:0000313" key="1">
    <source>
        <dbReference type="EMBL" id="VEL37476.1"/>
    </source>
</evidence>
<evidence type="ECO:0000313" key="2">
    <source>
        <dbReference type="Proteomes" id="UP000784294"/>
    </source>
</evidence>
<sequence>MLQGPDDEGENVHFVQGEVDGTEQDVKSTGNVYIWTACWPYGGRTHGEVDKRIPRSDAEIGVWTSITSFWVLHQRDLFACRDSQARTAAKGHYVGLLSNQSGCTTLRLFGQINLSTSCRNKNAQGQVTGREAPALTVAMTKSRGTCEEWCSRVPEALVEMCPEVGFGITVLEIPCREYEDYGDFFNSEV</sequence>
<gene>
    <name evidence="1" type="ORF">PXEA_LOCUS30916</name>
</gene>
<organism evidence="1 2">
    <name type="scientific">Protopolystoma xenopodis</name>
    <dbReference type="NCBI Taxonomy" id="117903"/>
    <lineage>
        <taxon>Eukaryota</taxon>
        <taxon>Metazoa</taxon>
        <taxon>Spiralia</taxon>
        <taxon>Lophotrochozoa</taxon>
        <taxon>Platyhelminthes</taxon>
        <taxon>Monogenea</taxon>
        <taxon>Polyopisthocotylea</taxon>
        <taxon>Polystomatidea</taxon>
        <taxon>Polystomatidae</taxon>
        <taxon>Protopolystoma</taxon>
    </lineage>
</organism>
<protein>
    <submittedName>
        <fullName evidence="1">Uncharacterized protein</fullName>
    </submittedName>
</protein>
<keyword evidence="2" id="KW-1185">Reference proteome</keyword>
<dbReference type="Proteomes" id="UP000784294">
    <property type="component" value="Unassembled WGS sequence"/>
</dbReference>
<accession>A0A3S5FGD5</accession>
<proteinExistence type="predicted"/>